<dbReference type="PANTHER" id="PTHR12378">
    <property type="entry name" value="DESUMOYLATING ISOPEPTIDASE"/>
    <property type="match status" value="1"/>
</dbReference>
<organism evidence="6">
    <name type="scientific">Tetraselmis sp. GSL018</name>
    <dbReference type="NCBI Taxonomy" id="582737"/>
    <lineage>
        <taxon>Eukaryota</taxon>
        <taxon>Viridiplantae</taxon>
        <taxon>Chlorophyta</taxon>
        <taxon>core chlorophytes</taxon>
        <taxon>Chlorodendrophyceae</taxon>
        <taxon>Chlorodendrales</taxon>
        <taxon>Chlorodendraceae</taxon>
        <taxon>Tetraselmis</taxon>
    </lineage>
</organism>
<name>A0A061R267_9CHLO</name>
<reference evidence="6" key="1">
    <citation type="submission" date="2014-05" db="EMBL/GenBank/DDBJ databases">
        <title>The transcriptome of the halophilic microalga Tetraselmis sp. GSL018 isolated from the Great Salt Lake, Utah.</title>
        <authorList>
            <person name="Jinkerson R.E."/>
            <person name="D'Adamo S."/>
            <person name="Posewitz M.C."/>
        </authorList>
    </citation>
    <scope>NUCLEOTIDE SEQUENCE</scope>
    <source>
        <strain evidence="6">GSL018</strain>
    </source>
</reference>
<sequence>MGSSVERVPVILNVYDLSPQNKYTYNCGLGVFHSGVEVYGIEYAFGGHEYNTSGIFATNPRDAPGPVAFRESIVVGETSLTQQEVQGVVHELGMSYKGNTYHLLQRNCNHFSDELAQRLTNRKLPGWVNRLAYIAVLLHCLLPTSIVPPLIAKEPSSALAPTLRKPKSRKVHRDREGLLQAPVVPENFGRAAEAVRV</sequence>
<feature type="domain" description="PPPDE" evidence="4">
    <location>
        <begin position="8"/>
        <end position="155"/>
    </location>
</feature>
<evidence type="ECO:0000256" key="1">
    <source>
        <dbReference type="ARBA" id="ARBA00008140"/>
    </source>
</evidence>
<evidence type="ECO:0000256" key="3">
    <source>
        <dbReference type="ARBA" id="ARBA00022801"/>
    </source>
</evidence>
<dbReference type="SMART" id="SM01179">
    <property type="entry name" value="DUF862"/>
    <property type="match status" value="1"/>
</dbReference>
<gene>
    <name evidence="6" type="ORF">TSPGSL018_12230</name>
    <name evidence="5" type="ORF">TSPGSL018_17872</name>
</gene>
<dbReference type="AlphaFoldDB" id="A0A061R267"/>
<keyword evidence="2" id="KW-0645">Protease</keyword>
<evidence type="ECO:0000313" key="5">
    <source>
        <dbReference type="EMBL" id="JAC64633.1"/>
    </source>
</evidence>
<proteinExistence type="inferred from homology"/>
<comment type="similarity">
    <text evidence="1">Belongs to the DeSI family.</text>
</comment>
<evidence type="ECO:0000313" key="6">
    <source>
        <dbReference type="EMBL" id="JAC67012.1"/>
    </source>
</evidence>
<dbReference type="GO" id="GO:0016579">
    <property type="term" value="P:protein deubiquitination"/>
    <property type="evidence" value="ECO:0007669"/>
    <property type="project" value="TreeGrafter"/>
</dbReference>
<dbReference type="GO" id="GO:0006508">
    <property type="term" value="P:proteolysis"/>
    <property type="evidence" value="ECO:0007669"/>
    <property type="project" value="UniProtKB-KW"/>
</dbReference>
<dbReference type="EMBL" id="GBEZ01019564">
    <property type="protein sequence ID" value="JAC67012.1"/>
    <property type="molecule type" value="Transcribed_RNA"/>
</dbReference>
<keyword evidence="3" id="KW-0378">Hydrolase</keyword>
<dbReference type="PROSITE" id="PS51858">
    <property type="entry name" value="PPPDE"/>
    <property type="match status" value="1"/>
</dbReference>
<dbReference type="PANTHER" id="PTHR12378:SF80">
    <property type="entry name" value="IP06716P-RELATED"/>
    <property type="match status" value="1"/>
</dbReference>
<evidence type="ECO:0000259" key="4">
    <source>
        <dbReference type="PROSITE" id="PS51858"/>
    </source>
</evidence>
<dbReference type="EMBL" id="GBEZ01022188">
    <property type="protein sequence ID" value="JAC64633.1"/>
    <property type="molecule type" value="Transcribed_RNA"/>
</dbReference>
<protein>
    <submittedName>
        <fullName evidence="6">Pppde thiol peptidase family protein</fullName>
    </submittedName>
</protein>
<dbReference type="Pfam" id="PF05903">
    <property type="entry name" value="Peptidase_C97"/>
    <property type="match status" value="1"/>
</dbReference>
<evidence type="ECO:0000256" key="2">
    <source>
        <dbReference type="ARBA" id="ARBA00022670"/>
    </source>
</evidence>
<accession>A0A061R267</accession>
<dbReference type="InterPro" id="IPR042266">
    <property type="entry name" value="PPPDE_sf"/>
</dbReference>
<dbReference type="InterPro" id="IPR008580">
    <property type="entry name" value="PPPDE_dom"/>
</dbReference>
<dbReference type="Gene3D" id="3.90.1720.30">
    <property type="entry name" value="PPPDE domains"/>
    <property type="match status" value="1"/>
</dbReference>
<dbReference type="GO" id="GO:0101005">
    <property type="term" value="F:deubiquitinase activity"/>
    <property type="evidence" value="ECO:0007669"/>
    <property type="project" value="TreeGrafter"/>
</dbReference>